<dbReference type="PANTHER" id="PTHR24112">
    <property type="entry name" value="LEUCINE-RICH REPEAT, ISOFORM F-RELATED"/>
    <property type="match status" value="1"/>
</dbReference>
<feature type="region of interest" description="Disordered" evidence="4">
    <location>
        <begin position="687"/>
        <end position="717"/>
    </location>
</feature>
<evidence type="ECO:0000256" key="3">
    <source>
        <dbReference type="ARBA" id="ARBA00038315"/>
    </source>
</evidence>
<sequence length="751" mass="83847">MDLVLKTENGTPRLIDTGSKNLSDNSVSEKPNVEPESCEINIEFKDKLPTPNILDKAFSIDENELATPLEPIQVECFPVTSSNGPISDESTSDSSGKSDEDDGYVEENIEDSTTEFEENYASDNMTLDPNGLCECEDEILKDTPTIVINEKRKKCSDSLDTIPEKDTETEVLPDIQNKISYSSILKGTPSKYDPDYFINNNRNKRSVSFPADLSQLVSFCEPDNYTTWTIQRELSSEEILQMYQNSCKKHKTIELDIIKSQIHDIKNNTNHSATIKLHSIKITSEVNETLEDMLKVTNFHTVILNDCKFTPETLSEFLNMLEYYDSTCHLEVEMIFEDEDLWKTFCLACTNIMSLESLTFKKMDINETYMRSLLSAVRNNSNITILKFDSCILMKLPSFYLVESLMTNRTIRELYLPSTGLYTKEAEVIARFLMNNTHLKVLDISNNFIGDRGLESLARGLCTQNEPGVGISALSIFNNQISEKSGPIIGNIIKDCKNLHTLNIGYNNLTDEVLKHISSSLPFTCSLEGLGLQCTLLTCKGLDSLAEAIPLNHSLQKINFKGNKAIQINGVEKLCQALTNSKIIKIEIDENNRSCSDPEAYSQLVKKLNGICTVNKSFTEHLEEQDLPDLSLVISRKMSLSCEPRYTIPENTYQIGSPRLSPIPSPAASPAPKSRFEIVKVAETSSSCSSTSVSPSPSPSPRSKSRFHVTTVPPSPDEEILLGRFANVRSSVSSNDSMDSLATLHLDSDSE</sequence>
<evidence type="ECO:0008006" key="7">
    <source>
        <dbReference type="Google" id="ProtNLM"/>
    </source>
</evidence>
<evidence type="ECO:0000256" key="4">
    <source>
        <dbReference type="SAM" id="MobiDB-lite"/>
    </source>
</evidence>
<dbReference type="PANTHER" id="PTHR24112:SF9">
    <property type="entry name" value="PROTEIN PHOSPHATASE 1 REGULATORY SUBUNIT 37"/>
    <property type="match status" value="1"/>
</dbReference>
<evidence type="ECO:0000313" key="6">
    <source>
        <dbReference type="Proteomes" id="UP001153636"/>
    </source>
</evidence>
<feature type="region of interest" description="Disordered" evidence="4">
    <location>
        <begin position="78"/>
        <end position="105"/>
    </location>
</feature>
<evidence type="ECO:0000256" key="1">
    <source>
        <dbReference type="ARBA" id="ARBA00022614"/>
    </source>
</evidence>
<keyword evidence="1" id="KW-0433">Leucine-rich repeat</keyword>
<keyword evidence="2" id="KW-0677">Repeat</keyword>
<evidence type="ECO:0000256" key="2">
    <source>
        <dbReference type="ARBA" id="ARBA00022737"/>
    </source>
</evidence>
<feature type="region of interest" description="Disordered" evidence="4">
    <location>
        <begin position="1"/>
        <end position="34"/>
    </location>
</feature>
<gene>
    <name evidence="5" type="ORF">PSYICH_LOCUS4542</name>
</gene>
<name>A0A9P0G694_9CUCU</name>
<proteinExistence type="inferred from homology"/>
<evidence type="ECO:0000313" key="5">
    <source>
        <dbReference type="EMBL" id="CAH1103654.1"/>
    </source>
</evidence>
<dbReference type="Pfam" id="PF13516">
    <property type="entry name" value="LRR_6"/>
    <property type="match status" value="2"/>
</dbReference>
<feature type="region of interest" description="Disordered" evidence="4">
    <location>
        <begin position="732"/>
        <end position="751"/>
    </location>
</feature>
<dbReference type="SUPFAM" id="SSF52047">
    <property type="entry name" value="RNI-like"/>
    <property type="match status" value="1"/>
</dbReference>
<organism evidence="5 6">
    <name type="scientific">Psylliodes chrysocephalus</name>
    <dbReference type="NCBI Taxonomy" id="3402493"/>
    <lineage>
        <taxon>Eukaryota</taxon>
        <taxon>Metazoa</taxon>
        <taxon>Ecdysozoa</taxon>
        <taxon>Arthropoda</taxon>
        <taxon>Hexapoda</taxon>
        <taxon>Insecta</taxon>
        <taxon>Pterygota</taxon>
        <taxon>Neoptera</taxon>
        <taxon>Endopterygota</taxon>
        <taxon>Coleoptera</taxon>
        <taxon>Polyphaga</taxon>
        <taxon>Cucujiformia</taxon>
        <taxon>Chrysomeloidea</taxon>
        <taxon>Chrysomelidae</taxon>
        <taxon>Galerucinae</taxon>
        <taxon>Alticini</taxon>
        <taxon>Psylliodes</taxon>
    </lineage>
</organism>
<dbReference type="OrthoDB" id="10034042at2759"/>
<accession>A0A9P0G694</accession>
<dbReference type="AlphaFoldDB" id="A0A9P0G694"/>
<comment type="similarity">
    <text evidence="3">Belongs to the PPP1R37 family.</text>
</comment>
<feature type="compositionally biased region" description="Polar residues" evidence="4">
    <location>
        <begin position="18"/>
        <end position="29"/>
    </location>
</feature>
<protein>
    <recommendedName>
        <fullName evidence="7">Protein phosphatase 1 regulatory subunit 37</fullName>
    </recommendedName>
</protein>
<dbReference type="InterPro" id="IPR001611">
    <property type="entry name" value="Leu-rich_rpt"/>
</dbReference>
<reference evidence="5" key="1">
    <citation type="submission" date="2022-01" db="EMBL/GenBank/DDBJ databases">
        <authorList>
            <person name="King R."/>
        </authorList>
    </citation>
    <scope>NUCLEOTIDE SEQUENCE</scope>
</reference>
<dbReference type="Proteomes" id="UP001153636">
    <property type="component" value="Chromosome 14"/>
</dbReference>
<dbReference type="Gene3D" id="3.80.10.10">
    <property type="entry name" value="Ribonuclease Inhibitor"/>
    <property type="match status" value="1"/>
</dbReference>
<dbReference type="SMART" id="SM00368">
    <property type="entry name" value="LRR_RI"/>
    <property type="match status" value="5"/>
</dbReference>
<dbReference type="InterPro" id="IPR032675">
    <property type="entry name" value="LRR_dom_sf"/>
</dbReference>
<keyword evidence="6" id="KW-1185">Reference proteome</keyword>
<dbReference type="EMBL" id="OV651826">
    <property type="protein sequence ID" value="CAH1103654.1"/>
    <property type="molecule type" value="Genomic_DNA"/>
</dbReference>
<dbReference type="InterPro" id="IPR051279">
    <property type="entry name" value="PP1-Reg/Actin-Interact_Protein"/>
</dbReference>